<name>A0A7C9BFW6_9BACT</name>
<dbReference type="RefSeq" id="WP_152761430.1">
    <property type="nucleotide sequence ID" value="NZ_WHLY01000002.1"/>
</dbReference>
<keyword evidence="1" id="KW-1133">Transmembrane helix</keyword>
<evidence type="ECO:0000313" key="2">
    <source>
        <dbReference type="EMBL" id="MPR34860.1"/>
    </source>
</evidence>
<feature type="transmembrane region" description="Helical" evidence="1">
    <location>
        <begin position="134"/>
        <end position="153"/>
    </location>
</feature>
<feature type="transmembrane region" description="Helical" evidence="1">
    <location>
        <begin position="186"/>
        <end position="207"/>
    </location>
</feature>
<feature type="transmembrane region" description="Helical" evidence="1">
    <location>
        <begin position="160"/>
        <end position="180"/>
    </location>
</feature>
<protein>
    <recommendedName>
        <fullName evidence="4">DUF4386 family protein</fullName>
    </recommendedName>
</protein>
<accession>A0A7C9BFW6</accession>
<gene>
    <name evidence="2" type="ORF">GBK04_16240</name>
</gene>
<organism evidence="2 3">
    <name type="scientific">Salmonirosea aquatica</name>
    <dbReference type="NCBI Taxonomy" id="2654236"/>
    <lineage>
        <taxon>Bacteria</taxon>
        <taxon>Pseudomonadati</taxon>
        <taxon>Bacteroidota</taxon>
        <taxon>Cytophagia</taxon>
        <taxon>Cytophagales</taxon>
        <taxon>Spirosomataceae</taxon>
        <taxon>Salmonirosea</taxon>
    </lineage>
</organism>
<dbReference type="AlphaFoldDB" id="A0A7C9BFW6"/>
<keyword evidence="1" id="KW-0472">Membrane</keyword>
<keyword evidence="1" id="KW-0812">Transmembrane</keyword>
<sequence>MSHRFEKNAGIALLAGSFLMIATMILHPAGGDLKHLIKIQKIIIVSHSLALLSIPFSFVGFLGLTRRLGTEHFLSLTAFSVMSFGLVAALGAAATNGLALPFFLQDYQEASPETLATVKIMVRYNFALNHAFDYILLGAMWLAILFWSVTALLTSKLHQAIGYLGLSLTLVAGILITAGYDFVSLQGFRLFVLGSVVWIALVGVAMIRSRTVRKE</sequence>
<dbReference type="Proteomes" id="UP000479293">
    <property type="component" value="Unassembled WGS sequence"/>
</dbReference>
<comment type="caution">
    <text evidence="2">The sequence shown here is derived from an EMBL/GenBank/DDBJ whole genome shotgun (WGS) entry which is preliminary data.</text>
</comment>
<feature type="transmembrane region" description="Helical" evidence="1">
    <location>
        <begin position="12"/>
        <end position="30"/>
    </location>
</feature>
<dbReference type="EMBL" id="WHLY01000002">
    <property type="protein sequence ID" value="MPR34860.1"/>
    <property type="molecule type" value="Genomic_DNA"/>
</dbReference>
<feature type="transmembrane region" description="Helical" evidence="1">
    <location>
        <begin position="42"/>
        <end position="64"/>
    </location>
</feature>
<keyword evidence="3" id="KW-1185">Reference proteome</keyword>
<proteinExistence type="predicted"/>
<evidence type="ECO:0000256" key="1">
    <source>
        <dbReference type="SAM" id="Phobius"/>
    </source>
</evidence>
<reference evidence="2 3" key="1">
    <citation type="submission" date="2019-10" db="EMBL/GenBank/DDBJ databases">
        <title>Draft Genome Sequence of Cytophagaceae sp. SJW1-29.</title>
        <authorList>
            <person name="Choi A."/>
        </authorList>
    </citation>
    <scope>NUCLEOTIDE SEQUENCE [LARGE SCALE GENOMIC DNA]</scope>
    <source>
        <strain evidence="2 3">SJW1-29</strain>
    </source>
</reference>
<evidence type="ECO:0000313" key="3">
    <source>
        <dbReference type="Proteomes" id="UP000479293"/>
    </source>
</evidence>
<evidence type="ECO:0008006" key="4">
    <source>
        <dbReference type="Google" id="ProtNLM"/>
    </source>
</evidence>
<feature type="transmembrane region" description="Helical" evidence="1">
    <location>
        <begin position="76"/>
        <end position="104"/>
    </location>
</feature>